<proteinExistence type="predicted"/>
<feature type="region of interest" description="Disordered" evidence="1">
    <location>
        <begin position="1"/>
        <end position="31"/>
    </location>
</feature>
<comment type="caution">
    <text evidence="2">The sequence shown here is derived from an EMBL/GenBank/DDBJ whole genome shotgun (WGS) entry which is preliminary data.</text>
</comment>
<dbReference type="AlphaFoldDB" id="A0A9Q3K8P0"/>
<evidence type="ECO:0000313" key="2">
    <source>
        <dbReference type="EMBL" id="MBW0576016.1"/>
    </source>
</evidence>
<feature type="compositionally biased region" description="Polar residues" evidence="1">
    <location>
        <begin position="1"/>
        <end position="18"/>
    </location>
</feature>
<dbReference type="EMBL" id="AVOT02097485">
    <property type="protein sequence ID" value="MBW0576016.1"/>
    <property type="molecule type" value="Genomic_DNA"/>
</dbReference>
<sequence length="80" mass="8828">MEDDQPSMSSQRLASTFETPIESPEADITAIPLERPELFPTGNNRHIPVSLQELVYGGKSAELGTSAKSLDRHCDPVRYV</sequence>
<evidence type="ECO:0000256" key="1">
    <source>
        <dbReference type="SAM" id="MobiDB-lite"/>
    </source>
</evidence>
<gene>
    <name evidence="2" type="ORF">O181_115731</name>
</gene>
<protein>
    <submittedName>
        <fullName evidence="2">Uncharacterized protein</fullName>
    </submittedName>
</protein>
<reference evidence="2" key="1">
    <citation type="submission" date="2021-03" db="EMBL/GenBank/DDBJ databases">
        <title>Draft genome sequence of rust myrtle Austropuccinia psidii MF-1, a brazilian biotype.</title>
        <authorList>
            <person name="Quecine M.C."/>
            <person name="Pachon D.M.R."/>
            <person name="Bonatelli M.L."/>
            <person name="Correr F.H."/>
            <person name="Franceschini L.M."/>
            <person name="Leite T.F."/>
            <person name="Margarido G.R.A."/>
            <person name="Almeida C.A."/>
            <person name="Ferrarezi J.A."/>
            <person name="Labate C.A."/>
        </authorList>
    </citation>
    <scope>NUCLEOTIDE SEQUENCE</scope>
    <source>
        <strain evidence="2">MF-1</strain>
    </source>
</reference>
<organism evidence="2 3">
    <name type="scientific">Austropuccinia psidii MF-1</name>
    <dbReference type="NCBI Taxonomy" id="1389203"/>
    <lineage>
        <taxon>Eukaryota</taxon>
        <taxon>Fungi</taxon>
        <taxon>Dikarya</taxon>
        <taxon>Basidiomycota</taxon>
        <taxon>Pucciniomycotina</taxon>
        <taxon>Pucciniomycetes</taxon>
        <taxon>Pucciniales</taxon>
        <taxon>Sphaerophragmiaceae</taxon>
        <taxon>Austropuccinia</taxon>
    </lineage>
</organism>
<name>A0A9Q3K8P0_9BASI</name>
<evidence type="ECO:0000313" key="3">
    <source>
        <dbReference type="Proteomes" id="UP000765509"/>
    </source>
</evidence>
<accession>A0A9Q3K8P0</accession>
<keyword evidence="3" id="KW-1185">Reference proteome</keyword>
<dbReference type="Proteomes" id="UP000765509">
    <property type="component" value="Unassembled WGS sequence"/>
</dbReference>